<evidence type="ECO:0000313" key="5">
    <source>
        <dbReference type="EMBL" id="CAB3259679.1"/>
    </source>
</evidence>
<dbReference type="AlphaFoldDB" id="A0A8S1BIR4"/>
<dbReference type="Proteomes" id="UP000494106">
    <property type="component" value="Unassembled WGS sequence"/>
</dbReference>
<dbReference type="InterPro" id="IPR036438">
    <property type="entry name" value="Insulin-like_sf"/>
</dbReference>
<dbReference type="GO" id="GO:0005576">
    <property type="term" value="C:extracellular region"/>
    <property type="evidence" value="ECO:0007669"/>
    <property type="project" value="UniProtKB-ARBA"/>
</dbReference>
<proteinExistence type="inferred from homology"/>
<dbReference type="InterPro" id="IPR022353">
    <property type="entry name" value="Insulin_CS"/>
</dbReference>
<comment type="caution">
    <text evidence="5">The sequence shown here is derived from an EMBL/GenBank/DDBJ whole genome shotgun (WGS) entry which is preliminary data.</text>
</comment>
<reference evidence="7 8" key="1">
    <citation type="submission" date="2020-04" db="EMBL/GenBank/DDBJ databases">
        <authorList>
            <person name="Wallbank WR R."/>
            <person name="Pardo Diaz C."/>
            <person name="Kozak K."/>
            <person name="Martin S."/>
            <person name="Jiggins C."/>
            <person name="Moest M."/>
            <person name="Warren A I."/>
            <person name="Byers J.R.P. K."/>
            <person name="Montejo-Kovacevich G."/>
            <person name="Yen C E."/>
        </authorList>
    </citation>
    <scope>NUCLEOTIDE SEQUENCE [LARGE SCALE GENOMIC DNA]</scope>
</reference>
<evidence type="ECO:0000313" key="7">
    <source>
        <dbReference type="Proteomes" id="UP000494106"/>
    </source>
</evidence>
<evidence type="ECO:0000313" key="8">
    <source>
        <dbReference type="Proteomes" id="UP000494256"/>
    </source>
</evidence>
<evidence type="ECO:0000256" key="3">
    <source>
        <dbReference type="ARBA" id="ARBA00022729"/>
    </source>
</evidence>
<organism evidence="5 8">
    <name type="scientific">Arctia plantaginis</name>
    <name type="common">Wood tiger moth</name>
    <name type="synonym">Phalaena plantaginis</name>
    <dbReference type="NCBI Taxonomy" id="874455"/>
    <lineage>
        <taxon>Eukaryota</taxon>
        <taxon>Metazoa</taxon>
        <taxon>Ecdysozoa</taxon>
        <taxon>Arthropoda</taxon>
        <taxon>Hexapoda</taxon>
        <taxon>Insecta</taxon>
        <taxon>Pterygota</taxon>
        <taxon>Neoptera</taxon>
        <taxon>Endopterygota</taxon>
        <taxon>Lepidoptera</taxon>
        <taxon>Glossata</taxon>
        <taxon>Ditrysia</taxon>
        <taxon>Noctuoidea</taxon>
        <taxon>Erebidae</taxon>
        <taxon>Arctiinae</taxon>
        <taxon>Arctia</taxon>
    </lineage>
</organism>
<feature type="chain" id="PRO_5036434408" evidence="4">
    <location>
        <begin position="16"/>
        <end position="93"/>
    </location>
</feature>
<dbReference type="PROSITE" id="PS00262">
    <property type="entry name" value="INSULIN"/>
    <property type="match status" value="1"/>
</dbReference>
<evidence type="ECO:0000256" key="2">
    <source>
        <dbReference type="ARBA" id="ARBA00022685"/>
    </source>
</evidence>
<keyword evidence="2" id="KW-0165">Cleavage on pair of basic residues</keyword>
<accession>A0A8S1BIR4</accession>
<keyword evidence="7" id="KW-1185">Reference proteome</keyword>
<evidence type="ECO:0000256" key="1">
    <source>
        <dbReference type="ARBA" id="ARBA00009034"/>
    </source>
</evidence>
<dbReference type="OrthoDB" id="6993729at2759"/>
<gene>
    <name evidence="5" type="ORF">APLA_LOCUS16659</name>
    <name evidence="6" type="ORF">APLA_LOCUS17415</name>
</gene>
<dbReference type="SUPFAM" id="SSF56994">
    <property type="entry name" value="Insulin-like"/>
    <property type="match status" value="1"/>
</dbReference>
<dbReference type="EMBL" id="CADEBD010000745">
    <property type="protein sequence ID" value="CAB3259679.1"/>
    <property type="molecule type" value="Genomic_DNA"/>
</dbReference>
<feature type="signal peptide" evidence="4">
    <location>
        <begin position="1"/>
        <end position="15"/>
    </location>
</feature>
<dbReference type="EMBL" id="CADEBC010000733">
    <property type="protein sequence ID" value="CAB3260345.1"/>
    <property type="molecule type" value="Genomic_DNA"/>
</dbReference>
<evidence type="ECO:0000313" key="6">
    <source>
        <dbReference type="EMBL" id="CAB3260345.1"/>
    </source>
</evidence>
<name>A0A8S1BIR4_ARCPL</name>
<sequence>MQIKYFLLVLMVVYSQKIASSHILTSAYLDMSLPACKRLLTFAVMNDLCPTYGDYSSDYMPPMALELQEEYKENIIKKCCTNPCTLTELIAIC</sequence>
<keyword evidence="3 4" id="KW-0732">Signal</keyword>
<dbReference type="Proteomes" id="UP000494256">
    <property type="component" value="Unassembled WGS sequence"/>
</dbReference>
<evidence type="ECO:0000256" key="4">
    <source>
        <dbReference type="SAM" id="SignalP"/>
    </source>
</evidence>
<comment type="similarity">
    <text evidence="1">Belongs to the insulin family.</text>
</comment>
<dbReference type="Gene3D" id="1.10.100.10">
    <property type="entry name" value="Insulin-like"/>
    <property type="match status" value="1"/>
</dbReference>
<protein>
    <submittedName>
        <fullName evidence="5">Uncharacterized protein</fullName>
    </submittedName>
</protein>